<dbReference type="InterPro" id="IPR038729">
    <property type="entry name" value="Rad50/SbcC_AAA"/>
</dbReference>
<dbReference type="PANTHER" id="PTHR32114:SF2">
    <property type="entry name" value="ABC TRANSPORTER ABCH.3"/>
    <property type="match status" value="1"/>
</dbReference>
<dbReference type="PANTHER" id="PTHR32114">
    <property type="entry name" value="ABC TRANSPORTER ABCH.3"/>
    <property type="match status" value="1"/>
</dbReference>
<dbReference type="Pfam" id="PF13476">
    <property type="entry name" value="AAA_23"/>
    <property type="match status" value="1"/>
</dbReference>
<keyword evidence="3" id="KW-0269">Exonuclease</keyword>
<protein>
    <submittedName>
        <fullName evidence="3">Exonuclease SbcC</fullName>
    </submittedName>
</protein>
<dbReference type="AlphaFoldDB" id="I3TWB3"/>
<feature type="coiled-coil region" evidence="1">
    <location>
        <begin position="637"/>
        <end position="671"/>
    </location>
</feature>
<dbReference type="Proteomes" id="UP000005258">
    <property type="component" value="Plasmid pTM3"/>
</dbReference>
<dbReference type="GO" id="GO:0006302">
    <property type="term" value="P:double-strand break repair"/>
    <property type="evidence" value="ECO:0007669"/>
    <property type="project" value="InterPro"/>
</dbReference>
<reference evidence="3 4" key="1">
    <citation type="journal article" date="2012" name="J. Am. Chem. Soc.">
        <title>Bacterial biosynthesis and maturation of the didemnin anti-cancer agents.</title>
        <authorList>
            <person name="Xu Y."/>
            <person name="Kersten R.D."/>
            <person name="Nam S.J."/>
            <person name="Lu L."/>
            <person name="Al-Suwailem A.M."/>
            <person name="Zheng H."/>
            <person name="Fenical W."/>
            <person name="Dorrestein P.C."/>
            <person name="Moore B.S."/>
            <person name="Qian P.Y."/>
        </authorList>
    </citation>
    <scope>NUCLEOTIDE SEQUENCE [LARGE SCALE GENOMIC DNA]</scope>
    <source>
        <strain evidence="3 4">KA081020-065</strain>
    </source>
</reference>
<dbReference type="GO" id="GO:0004527">
    <property type="term" value="F:exonuclease activity"/>
    <property type="evidence" value="ECO:0007669"/>
    <property type="project" value="UniProtKB-KW"/>
</dbReference>
<name>I3TWB3_TISMK</name>
<proteinExistence type="predicted"/>
<keyword evidence="3" id="KW-0614">Plasmid</keyword>
<feature type="coiled-coil region" evidence="1">
    <location>
        <begin position="994"/>
        <end position="1028"/>
    </location>
</feature>
<gene>
    <name evidence="3" type="primary">sbcC</name>
    <name evidence="3" type="ordered locus">TMO_c0441</name>
</gene>
<keyword evidence="1" id="KW-0175">Coiled coil</keyword>
<organism evidence="3 4">
    <name type="scientific">Tistrella mobilis (strain KA081020-065)</name>
    <dbReference type="NCBI Taxonomy" id="1110502"/>
    <lineage>
        <taxon>Bacteria</taxon>
        <taxon>Pseudomonadati</taxon>
        <taxon>Pseudomonadota</taxon>
        <taxon>Alphaproteobacteria</taxon>
        <taxon>Geminicoccales</taxon>
        <taxon>Geminicoccaceae</taxon>
        <taxon>Tistrella</taxon>
    </lineage>
</organism>
<dbReference type="PATRIC" id="fig|1110502.3.peg.5313"/>
<evidence type="ECO:0000313" key="4">
    <source>
        <dbReference type="Proteomes" id="UP000005258"/>
    </source>
</evidence>
<sequence>MRLLRIRGRNLASLQDDFIIDFEAPPLAHAGILAITGPTGAGKSTLLDAVCLALYDALPRTAGAGARGETRDLALNDGRRILSHGAGEAEAEIDFIGRDGRRYRAGWSVRRARGRATGTLQAAKRVLIDLEAGQVVADGKRDVGIEIAARIGLDFDQFRRSVLLAQGDFDAFLRADARDRADLLEKITGTGIYGRLSRAAFERNKAAQAEIERIRLQLGEHQPLDDAARAEAQAAAEAARHALAAARARQEAAAETLRRIDRRLSLEAARTAAAEALEAARLANDAASPDRDRLARNRQALAARAELAAADAATAGLARTRERLGAATGALARAEADHEAARTARTEAEAAVGRCRDEDAARAPHLAEARRLDEQLGAAARALAQARRDAEAAADIATGHQAASDRLAAVIAAAEARETAALARLAALAAAAPPVADPEAAAETILERAPLGDELRRLTVGLDDLQARDRADAAEADRLAAARDDAARRMTGLAEAITAAEAEADQAEARALRRRRDRLVEIGHHLDDLSEVMVAALEATRARDAHAATAEDAMQAAAAATAEAERHRAALPVVEAKLEEAGRAADLSSAAAEEHAGRLRALLIPGAPCPVCGSTDHPTRAIDDLLARRLDTDRARLADLKAELGALTTALARAEERARAETRRAADAATAREDSAETLAAATADHEALLTRLADEAAEAGLDALPPLPAAEAAHETTDHRPPAARLAGWREAVTDAIEAAEVRITTIDAAAARAASLRRDHTAATRDRDAAAEALARLAARRAEAGAAIARGEQRRTDLAARIARLDERLATLLDAACPDWRNSLAADAAGFAALIRRRAAELAEAQSTAEAARAERIRLAPDHAAARVRAETAADAASHATTLAEECARSHAALQDARTMLLDGRSVAAVEAGAEAARNTARMALDAALTRLTEAATARARAMEARHQAEVAVTAAAETSTAADAALETARAALDMDPDTLRAVITAGAPALDAEARRLDALARSLAEAEATLRARQEDLARHLADPDTIASGADTALREVAEAAHAEAATSCTAAEAACRKAEQRLAEDDSRRLAAGRLAAALADARAAADVWAQLNELIGAADGTKFRRFAQSLTLDRLVAGANRHLGELHPRYALRRMEGAEMALEVVDHDMADEARAVHNLSGGERFLVSLALALGLADISAGRGLAIESLFIDEGFGALDPDALAMAISMLERLQATGRRVAVISHVEALKDRIPVQIRVTPRGAGRSGVEVVSG</sequence>
<keyword evidence="4" id="KW-1185">Reference proteome</keyword>
<dbReference type="InterPro" id="IPR027417">
    <property type="entry name" value="P-loop_NTPase"/>
</dbReference>
<feature type="coiled-coil region" evidence="1">
    <location>
        <begin position="331"/>
        <end position="389"/>
    </location>
</feature>
<feature type="domain" description="Rad50/SbcC-type AAA" evidence="2">
    <location>
        <begin position="5"/>
        <end position="218"/>
    </location>
</feature>
<dbReference type="EMBL" id="CP003239">
    <property type="protein sequence ID" value="AFK57051.1"/>
    <property type="molecule type" value="Genomic_DNA"/>
</dbReference>
<evidence type="ECO:0000256" key="1">
    <source>
        <dbReference type="SAM" id="Coils"/>
    </source>
</evidence>
<keyword evidence="3" id="KW-0378">Hydrolase</keyword>
<evidence type="ECO:0000259" key="2">
    <source>
        <dbReference type="Pfam" id="PF13476"/>
    </source>
</evidence>
<dbReference type="GO" id="GO:0016887">
    <property type="term" value="F:ATP hydrolysis activity"/>
    <property type="evidence" value="ECO:0007669"/>
    <property type="project" value="InterPro"/>
</dbReference>
<dbReference type="RefSeq" id="WP_014748040.1">
    <property type="nucleotide sequence ID" value="NC_017958.1"/>
</dbReference>
<dbReference type="SUPFAM" id="SSF52540">
    <property type="entry name" value="P-loop containing nucleoside triphosphate hydrolases"/>
    <property type="match status" value="1"/>
</dbReference>
<keyword evidence="3" id="KW-0540">Nuclease</keyword>
<dbReference type="KEGG" id="tmo:TMO_c0441"/>
<dbReference type="HOGENOM" id="CLU_004785_1_1_5"/>
<feature type="coiled-coil region" evidence="1">
    <location>
        <begin position="490"/>
        <end position="517"/>
    </location>
</feature>
<dbReference type="Gene3D" id="3.40.50.300">
    <property type="entry name" value="P-loop containing nucleotide triphosphate hydrolases"/>
    <property type="match status" value="2"/>
</dbReference>
<geneLocation type="plasmid" evidence="3 4">
    <name>pTM3</name>
</geneLocation>
<accession>I3TWB3</accession>
<evidence type="ECO:0000313" key="3">
    <source>
        <dbReference type="EMBL" id="AFK57051.1"/>
    </source>
</evidence>